<proteinExistence type="predicted"/>
<name>A0A0E9P7V2_ANGAN</name>
<protein>
    <submittedName>
        <fullName evidence="1">Uncharacterized protein</fullName>
    </submittedName>
</protein>
<evidence type="ECO:0000313" key="1">
    <source>
        <dbReference type="EMBL" id="JAH00130.1"/>
    </source>
</evidence>
<dbReference type="AlphaFoldDB" id="A0A0E9P7V2"/>
<sequence>MKKNLAKLHEIEGTLGRIPLEFNLCQTKIASIVCCNFASLI</sequence>
<reference evidence="1" key="1">
    <citation type="submission" date="2014-11" db="EMBL/GenBank/DDBJ databases">
        <authorList>
            <person name="Amaro Gonzalez C."/>
        </authorList>
    </citation>
    <scope>NUCLEOTIDE SEQUENCE</scope>
</reference>
<accession>A0A0E9P7V2</accession>
<dbReference type="EMBL" id="GBXM01108447">
    <property type="protein sequence ID" value="JAH00130.1"/>
    <property type="molecule type" value="Transcribed_RNA"/>
</dbReference>
<organism evidence="1">
    <name type="scientific">Anguilla anguilla</name>
    <name type="common">European freshwater eel</name>
    <name type="synonym">Muraena anguilla</name>
    <dbReference type="NCBI Taxonomy" id="7936"/>
    <lineage>
        <taxon>Eukaryota</taxon>
        <taxon>Metazoa</taxon>
        <taxon>Chordata</taxon>
        <taxon>Craniata</taxon>
        <taxon>Vertebrata</taxon>
        <taxon>Euteleostomi</taxon>
        <taxon>Actinopterygii</taxon>
        <taxon>Neopterygii</taxon>
        <taxon>Teleostei</taxon>
        <taxon>Anguilliformes</taxon>
        <taxon>Anguillidae</taxon>
        <taxon>Anguilla</taxon>
    </lineage>
</organism>
<reference evidence="1" key="2">
    <citation type="journal article" date="2015" name="Fish Shellfish Immunol.">
        <title>Early steps in the European eel (Anguilla anguilla)-Vibrio vulnificus interaction in the gills: Role of the RtxA13 toxin.</title>
        <authorList>
            <person name="Callol A."/>
            <person name="Pajuelo D."/>
            <person name="Ebbesson L."/>
            <person name="Teles M."/>
            <person name="MacKenzie S."/>
            <person name="Amaro C."/>
        </authorList>
    </citation>
    <scope>NUCLEOTIDE SEQUENCE</scope>
</reference>